<protein>
    <submittedName>
        <fullName evidence="2">Uncharacterized protein</fullName>
    </submittedName>
</protein>
<accession>A0A1G9S8U3</accession>
<evidence type="ECO:0000256" key="1">
    <source>
        <dbReference type="SAM" id="MobiDB-lite"/>
    </source>
</evidence>
<dbReference type="EMBL" id="LT629701">
    <property type="protein sequence ID" value="SDM31812.1"/>
    <property type="molecule type" value="Genomic_DNA"/>
</dbReference>
<evidence type="ECO:0000313" key="2">
    <source>
        <dbReference type="EMBL" id="SDM31812.1"/>
    </source>
</evidence>
<reference evidence="2 3" key="1">
    <citation type="submission" date="2016-10" db="EMBL/GenBank/DDBJ databases">
        <authorList>
            <person name="de Groot N.N."/>
        </authorList>
    </citation>
    <scope>NUCLEOTIDE SEQUENCE [LARGE SCALE GENOMIC DNA]</scope>
    <source>
        <strain evidence="2 3">DSM 44149</strain>
    </source>
</reference>
<feature type="region of interest" description="Disordered" evidence="1">
    <location>
        <begin position="313"/>
        <end position="337"/>
    </location>
</feature>
<feature type="compositionally biased region" description="Low complexity" evidence="1">
    <location>
        <begin position="48"/>
        <end position="63"/>
    </location>
</feature>
<feature type="compositionally biased region" description="Basic and acidic residues" evidence="1">
    <location>
        <begin position="1"/>
        <end position="10"/>
    </location>
</feature>
<dbReference type="Proteomes" id="UP000183376">
    <property type="component" value="Chromosome I"/>
</dbReference>
<proteinExistence type="predicted"/>
<evidence type="ECO:0000313" key="3">
    <source>
        <dbReference type="Proteomes" id="UP000183376"/>
    </source>
</evidence>
<feature type="region of interest" description="Disordered" evidence="1">
    <location>
        <begin position="249"/>
        <end position="301"/>
    </location>
</feature>
<dbReference type="AlphaFoldDB" id="A0A1G9S8U3"/>
<sequence>MDLGAHEPAQRRFRAGSAGQLSEERVHPGRKRITSTVPGPSPVDDRAASAQASQRSVARSAADVAGVVDRRAGTGRAEGSTAGVAADEDFVFAARAARIRRGERSAVAAAAYRSERPERVRGTVVVAQAAPVTWFRPTASAEVWLAGAGTDDDLGDAAARAAGPLRRDVAAPAHRAVRSPGFHGPDVPAPDTGLMGSRCARPAQRITVGQAGIGPASRGTRRCVRAQRTVRTLCLLYRARAALRLASGSPRTAAVPPGAGAGQGVGQPYQHHRHNRSGSRSASGRVLRCSSRTRPSCGDHASAVRRIACHVSSSIAESTSERRNPTRRSRTSAMVSG</sequence>
<organism evidence="2 3">
    <name type="scientific">Allokutzneria albata</name>
    <name type="common">Kibdelosporangium albatum</name>
    <dbReference type="NCBI Taxonomy" id="211114"/>
    <lineage>
        <taxon>Bacteria</taxon>
        <taxon>Bacillati</taxon>
        <taxon>Actinomycetota</taxon>
        <taxon>Actinomycetes</taxon>
        <taxon>Pseudonocardiales</taxon>
        <taxon>Pseudonocardiaceae</taxon>
        <taxon>Allokutzneria</taxon>
    </lineage>
</organism>
<gene>
    <name evidence="2" type="ORF">SAMN04489726_0968</name>
</gene>
<name>A0A1G9S8U3_ALLAB</name>
<feature type="region of interest" description="Disordered" evidence="1">
    <location>
        <begin position="1"/>
        <end position="63"/>
    </location>
</feature>
<keyword evidence="3" id="KW-1185">Reference proteome</keyword>